<accession>A0A149U4K0</accession>
<comment type="caution">
    <text evidence="1">The sequence shown here is derived from an EMBL/GenBank/DDBJ whole genome shotgun (WGS) entry which is preliminary data.</text>
</comment>
<sequence>MKGGDKLRKALADLSKKVEKGGHVDVGFFEDATYPDGTPVAQVASWMEFGTPTSRPRPFMRNTVAKHSDRWGEALEAALKDSDFDVKIALSAVGVIIESQIRDEIAEGEFEPNKPLTNLLKWRFPKGDYTTEQFLKAVHDLKKGATASSGKPLVWSGRMFQSVTHEVKDGPGES</sequence>
<dbReference type="PATRIC" id="fig|446692.4.peg.3199"/>
<dbReference type="AlphaFoldDB" id="A0A149U4K0"/>
<proteinExistence type="predicted"/>
<gene>
    <name evidence="1" type="ORF">AD948_05935</name>
</gene>
<protein>
    <submittedName>
        <fullName evidence="1">Uncharacterized protein</fullName>
    </submittedName>
</protein>
<dbReference type="EMBL" id="LHZU01000117">
    <property type="protein sequence ID" value="KXV60290.1"/>
    <property type="molecule type" value="Genomic_DNA"/>
</dbReference>
<dbReference type="Proteomes" id="UP000075360">
    <property type="component" value="Unassembled WGS sequence"/>
</dbReference>
<reference evidence="1 2" key="1">
    <citation type="submission" date="2015-06" db="EMBL/GenBank/DDBJ databases">
        <title>Improved classification and identification of acetic acid bacteria using matrix-assisted laser desorption/ionization time-of-flight mass spectrometry; Gluconobacter nephelii and Gluconobacter uchimurae are later heterotypic synonyms of Gluconobacter japonicus and Gluconobacter oxydans, respectively.</title>
        <authorList>
            <person name="Li L."/>
            <person name="Cleenwerck I."/>
            <person name="De Vuyst L."/>
            <person name="Vandamme P."/>
        </authorList>
    </citation>
    <scope>NUCLEOTIDE SEQUENCE [LARGE SCALE GENOMIC DNA]</scope>
    <source>
        <strain evidence="1 2">LMG 23690</strain>
    </source>
</reference>
<evidence type="ECO:0000313" key="2">
    <source>
        <dbReference type="Proteomes" id="UP000075360"/>
    </source>
</evidence>
<organism evidence="1 2">
    <name type="scientific">Acetobacter senegalensis</name>
    <dbReference type="NCBI Taxonomy" id="446692"/>
    <lineage>
        <taxon>Bacteria</taxon>
        <taxon>Pseudomonadati</taxon>
        <taxon>Pseudomonadota</taxon>
        <taxon>Alphaproteobacteria</taxon>
        <taxon>Acetobacterales</taxon>
        <taxon>Acetobacteraceae</taxon>
        <taxon>Acetobacter</taxon>
    </lineage>
</organism>
<name>A0A149U4K0_9PROT</name>
<evidence type="ECO:0000313" key="1">
    <source>
        <dbReference type="EMBL" id="KXV60290.1"/>
    </source>
</evidence>